<organism evidence="7">
    <name type="scientific">Auxenochlorella protothecoides</name>
    <name type="common">Green microalga</name>
    <name type="synonym">Chlorella protothecoides</name>
    <dbReference type="NCBI Taxonomy" id="3075"/>
    <lineage>
        <taxon>Eukaryota</taxon>
        <taxon>Viridiplantae</taxon>
        <taxon>Chlorophyta</taxon>
        <taxon>core chlorophytes</taxon>
        <taxon>Trebouxiophyceae</taxon>
        <taxon>Chlorellales</taxon>
        <taxon>Chlorellaceae</taxon>
        <taxon>Auxenochlorella</taxon>
    </lineage>
</organism>
<sequence>PPLFPWQVCDPGLPGMAAYTLESAAVRCSDTLSLLVSPEVAEFCRSKSEKYGPGLSGALFGVGVWFWLDAVAISPIKVPFSQYLPGLVAVLALLMITAVRRDEISYDPFSDDGVYCRSRSWLLAAYLVSSGAVTGSVFVMLHHFGSSAQDTRWVGIASVLEVACILGSALLFFVSRSPGDEGGYDAY</sequence>
<reference evidence="7" key="1">
    <citation type="submission" date="2015-08" db="EMBL/GenBank/DDBJ databases">
        <authorList>
            <person name="Babu N.S."/>
            <person name="Beckwith C.J."/>
            <person name="Beseler K.G."/>
            <person name="Brison A."/>
            <person name="Carone J.V."/>
            <person name="Caskin T.P."/>
            <person name="Diamond M."/>
            <person name="Durham M.E."/>
            <person name="Foxe J.M."/>
            <person name="Go M."/>
            <person name="Henderson B.A."/>
            <person name="Jones I.B."/>
            <person name="McGettigan J.A."/>
            <person name="Micheletti S.J."/>
            <person name="Nasrallah M.E."/>
            <person name="Ortiz D."/>
            <person name="Piller C.R."/>
            <person name="Privatt S.R."/>
            <person name="Schneider S.L."/>
            <person name="Sharp S."/>
            <person name="Smith T.C."/>
            <person name="Stanton J.D."/>
            <person name="Ullery H.E."/>
            <person name="Wilson R.J."/>
            <person name="Serrano M.G."/>
            <person name="Buck G."/>
            <person name="Lee V."/>
            <person name="Wang Y."/>
            <person name="Carvalho R."/>
            <person name="Voegtly L."/>
            <person name="Shi R."/>
            <person name="Duckworth R."/>
            <person name="Johnson A."/>
            <person name="Loviza R."/>
            <person name="Walstead R."/>
            <person name="Shah Z."/>
            <person name="Kiflezghi M."/>
            <person name="Wade K."/>
            <person name="Ball S.L."/>
            <person name="Bradley K.W."/>
            <person name="Asai D.J."/>
            <person name="Bowman C.A."/>
            <person name="Russell D.A."/>
            <person name="Pope W.H."/>
            <person name="Jacobs-Sera D."/>
            <person name="Hendrix R.W."/>
            <person name="Hatfull G.F."/>
        </authorList>
    </citation>
    <scope>NUCLEOTIDE SEQUENCE</scope>
</reference>
<feature type="transmembrane region" description="Helical" evidence="6">
    <location>
        <begin position="51"/>
        <end position="68"/>
    </location>
</feature>
<accession>A0A1D2AGU6</accession>
<evidence type="ECO:0000256" key="5">
    <source>
        <dbReference type="ARBA" id="ARBA00023136"/>
    </source>
</evidence>
<dbReference type="GO" id="GO:0016020">
    <property type="term" value="C:membrane"/>
    <property type="evidence" value="ECO:0007669"/>
    <property type="project" value="UniProtKB-SubCell"/>
</dbReference>
<gene>
    <name evidence="7" type="ORF">g.28963</name>
</gene>
<keyword evidence="3 6" id="KW-0812">Transmembrane</keyword>
<keyword evidence="4 6" id="KW-1133">Transmembrane helix</keyword>
<feature type="transmembrane region" description="Helical" evidence="6">
    <location>
        <begin position="80"/>
        <end position="99"/>
    </location>
</feature>
<dbReference type="Pfam" id="PF05255">
    <property type="entry name" value="UPF0220"/>
    <property type="match status" value="1"/>
</dbReference>
<protein>
    <recommendedName>
        <fullName evidence="8">Transmembrane protein 50A</fullName>
    </recommendedName>
</protein>
<evidence type="ECO:0000256" key="4">
    <source>
        <dbReference type="ARBA" id="ARBA00022989"/>
    </source>
</evidence>
<dbReference type="InterPro" id="IPR007919">
    <property type="entry name" value="UPF0220"/>
</dbReference>
<comment type="similarity">
    <text evidence="2">Belongs to the UPF0220 family.</text>
</comment>
<evidence type="ECO:0000256" key="2">
    <source>
        <dbReference type="ARBA" id="ARBA00005335"/>
    </source>
</evidence>
<name>A0A1D2AGU6_AUXPR</name>
<feature type="non-terminal residue" evidence="7">
    <location>
        <position position="1"/>
    </location>
</feature>
<evidence type="ECO:0000256" key="3">
    <source>
        <dbReference type="ARBA" id="ARBA00022692"/>
    </source>
</evidence>
<feature type="transmembrane region" description="Helical" evidence="6">
    <location>
        <begin position="153"/>
        <end position="174"/>
    </location>
</feature>
<comment type="subcellular location">
    <subcellularLocation>
        <location evidence="1">Membrane</location>
        <topology evidence="1">Multi-pass membrane protein</topology>
    </subcellularLocation>
</comment>
<dbReference type="PANTHER" id="PTHR13180">
    <property type="entry name" value="SMALL MEMBRANE PROTEIN-RELATED"/>
    <property type="match status" value="1"/>
</dbReference>
<evidence type="ECO:0000256" key="1">
    <source>
        <dbReference type="ARBA" id="ARBA00004141"/>
    </source>
</evidence>
<keyword evidence="5 6" id="KW-0472">Membrane</keyword>
<feature type="transmembrane region" description="Helical" evidence="6">
    <location>
        <begin position="120"/>
        <end position="141"/>
    </location>
</feature>
<proteinExistence type="inferred from homology"/>
<evidence type="ECO:0000256" key="6">
    <source>
        <dbReference type="SAM" id="Phobius"/>
    </source>
</evidence>
<evidence type="ECO:0000313" key="7">
    <source>
        <dbReference type="EMBL" id="JAT78436.1"/>
    </source>
</evidence>
<dbReference type="EMBL" id="GDKF01000186">
    <property type="protein sequence ID" value="JAT78436.1"/>
    <property type="molecule type" value="Transcribed_RNA"/>
</dbReference>
<dbReference type="AlphaFoldDB" id="A0A1D2AGU6"/>
<evidence type="ECO:0008006" key="8">
    <source>
        <dbReference type="Google" id="ProtNLM"/>
    </source>
</evidence>